<name>A0A9W8HL01_9FUNG</name>
<dbReference type="InterPro" id="IPR021740">
    <property type="entry name" value="Velvet"/>
</dbReference>
<evidence type="ECO:0000256" key="2">
    <source>
        <dbReference type="ARBA" id="ARBA00023015"/>
    </source>
</evidence>
<protein>
    <recommendedName>
        <fullName evidence="6">Velvet domain-containing protein</fullName>
    </recommendedName>
</protein>
<dbReference type="EMBL" id="JANBUM010000018">
    <property type="protein sequence ID" value="KAJ2787586.1"/>
    <property type="molecule type" value="Genomic_DNA"/>
</dbReference>
<dbReference type="GO" id="GO:0005634">
    <property type="term" value="C:nucleus"/>
    <property type="evidence" value="ECO:0007669"/>
    <property type="project" value="UniProtKB-SubCell"/>
</dbReference>
<feature type="compositionally biased region" description="Basic and acidic residues" evidence="5">
    <location>
        <begin position="175"/>
        <end position="192"/>
    </location>
</feature>
<proteinExistence type="predicted"/>
<dbReference type="PANTHER" id="PTHR33572:SF18">
    <property type="entry name" value="SPORE DEVELOPMENT REGULATOR VOSA"/>
    <property type="match status" value="1"/>
</dbReference>
<feature type="compositionally biased region" description="Polar residues" evidence="5">
    <location>
        <begin position="209"/>
        <end position="218"/>
    </location>
</feature>
<organism evidence="7 8">
    <name type="scientific">Coemansia interrupta</name>
    <dbReference type="NCBI Taxonomy" id="1126814"/>
    <lineage>
        <taxon>Eukaryota</taxon>
        <taxon>Fungi</taxon>
        <taxon>Fungi incertae sedis</taxon>
        <taxon>Zoopagomycota</taxon>
        <taxon>Kickxellomycotina</taxon>
        <taxon>Kickxellomycetes</taxon>
        <taxon>Kickxellales</taxon>
        <taxon>Kickxellaceae</taxon>
        <taxon>Coemansia</taxon>
    </lineage>
</organism>
<dbReference type="OrthoDB" id="5599552at2759"/>
<dbReference type="InterPro" id="IPR038491">
    <property type="entry name" value="Velvet_dom_sf"/>
</dbReference>
<dbReference type="InterPro" id="IPR037525">
    <property type="entry name" value="Velvet_dom"/>
</dbReference>
<comment type="subcellular location">
    <subcellularLocation>
        <location evidence="1">Nucleus</location>
    </subcellularLocation>
</comment>
<evidence type="ECO:0000256" key="5">
    <source>
        <dbReference type="SAM" id="MobiDB-lite"/>
    </source>
</evidence>
<feature type="region of interest" description="Disordered" evidence="5">
    <location>
        <begin position="175"/>
        <end position="228"/>
    </location>
</feature>
<gene>
    <name evidence="7" type="ORF">GGI15_000609</name>
</gene>
<evidence type="ECO:0000256" key="3">
    <source>
        <dbReference type="ARBA" id="ARBA00023163"/>
    </source>
</evidence>
<keyword evidence="2" id="KW-0805">Transcription regulation</keyword>
<dbReference type="AlphaFoldDB" id="A0A9W8HL01"/>
<evidence type="ECO:0000313" key="7">
    <source>
        <dbReference type="EMBL" id="KAJ2787586.1"/>
    </source>
</evidence>
<evidence type="ECO:0000259" key="6">
    <source>
        <dbReference type="PROSITE" id="PS51821"/>
    </source>
</evidence>
<evidence type="ECO:0000256" key="1">
    <source>
        <dbReference type="ARBA" id="ARBA00004123"/>
    </source>
</evidence>
<keyword evidence="3" id="KW-0804">Transcription</keyword>
<evidence type="ECO:0000313" key="8">
    <source>
        <dbReference type="Proteomes" id="UP001140172"/>
    </source>
</evidence>
<evidence type="ECO:0000256" key="4">
    <source>
        <dbReference type="ARBA" id="ARBA00023242"/>
    </source>
</evidence>
<keyword evidence="8" id="KW-1185">Reference proteome</keyword>
<feature type="domain" description="Velvet" evidence="6">
    <location>
        <begin position="1"/>
        <end position="174"/>
    </location>
</feature>
<sequence length="546" mass="59332">MSKRHLLIVRQQPERSRVGSISEKVDRRPIDPPPIIQLVIQDPLDPNASSYTTSPAFFMQAVLMDASGQTPVRFLKGNKAAAMAGPMVCPLHTLRDESSKQGAYFVFSDLSVRLEGTFRLRFDLFEITGNTVERRATVVSGEFSVYSPKRFPGMMSSTKLSKLFAEQGLRIRIRSEEATKKRNKKAADKNSTDESNGLPLLKRARHEGNTQSLMTSKNGGLLAASKPAPTASCRNGSYPFDTVVAGISNTVFQANPFASCNNNKENVPPGGHWQGLQPKPVLTFDESVFAQNQSLNPSRSSMQCLQKTGYDIRSRAESSLSLSDIAAVALLDSLSNSNGNSAGYLQTAKDISPPLMTNAEIERILSPEVCLDQGYSRGYSASSSVPLETTIINRVNPPSQHSQQQYQIFPMMGSFDSGTNPYAATSACTSYTNYRIAPSSRTPDSIFGTRTFVDTAPRMHPILRSSSTRINGITNNGMFDLSSASSNAATASNPVSQILQLPQRQYTCTDPTTDWVSRSISSTTVMAMPKHAHASSSCTGYAGSIL</sequence>
<keyword evidence="4" id="KW-0539">Nucleus</keyword>
<reference evidence="7" key="1">
    <citation type="submission" date="2022-07" db="EMBL/GenBank/DDBJ databases">
        <title>Phylogenomic reconstructions and comparative analyses of Kickxellomycotina fungi.</title>
        <authorList>
            <person name="Reynolds N.K."/>
            <person name="Stajich J.E."/>
            <person name="Barry K."/>
            <person name="Grigoriev I.V."/>
            <person name="Crous P."/>
            <person name="Smith M.E."/>
        </authorList>
    </citation>
    <scope>NUCLEOTIDE SEQUENCE</scope>
    <source>
        <strain evidence="7">BCRC 34489</strain>
    </source>
</reference>
<dbReference type="Pfam" id="PF11754">
    <property type="entry name" value="Velvet"/>
    <property type="match status" value="1"/>
</dbReference>
<dbReference type="Proteomes" id="UP001140172">
    <property type="component" value="Unassembled WGS sequence"/>
</dbReference>
<dbReference type="PANTHER" id="PTHR33572">
    <property type="entry name" value="SPORE DEVELOPMENT REGULATOR VOSA"/>
    <property type="match status" value="1"/>
</dbReference>
<accession>A0A9W8HL01</accession>
<dbReference type="Gene3D" id="2.60.40.3960">
    <property type="entry name" value="Velvet domain"/>
    <property type="match status" value="1"/>
</dbReference>
<comment type="caution">
    <text evidence="7">The sequence shown here is derived from an EMBL/GenBank/DDBJ whole genome shotgun (WGS) entry which is preliminary data.</text>
</comment>
<dbReference type="PROSITE" id="PS51821">
    <property type="entry name" value="VELVET"/>
    <property type="match status" value="1"/>
</dbReference>